<dbReference type="EMBL" id="SSOD01000029">
    <property type="protein sequence ID" value="THF54786.1"/>
    <property type="molecule type" value="Genomic_DNA"/>
</dbReference>
<dbReference type="InterPro" id="IPR018912">
    <property type="entry name" value="DUF2478"/>
</dbReference>
<evidence type="ECO:0000313" key="2">
    <source>
        <dbReference type="Proteomes" id="UP000307956"/>
    </source>
</evidence>
<name>A0A4S4A8C5_9RHOO</name>
<protein>
    <submittedName>
        <fullName evidence="1">DUF2478 domain-containing protein</fullName>
    </submittedName>
</protein>
<keyword evidence="2" id="KW-1185">Reference proteome</keyword>
<organism evidence="1 2">
    <name type="scientific">Pseudothauera rhizosphaerae</name>
    <dbReference type="NCBI Taxonomy" id="2565932"/>
    <lineage>
        <taxon>Bacteria</taxon>
        <taxon>Pseudomonadati</taxon>
        <taxon>Pseudomonadota</taxon>
        <taxon>Betaproteobacteria</taxon>
        <taxon>Rhodocyclales</taxon>
        <taxon>Zoogloeaceae</taxon>
        <taxon>Pseudothauera</taxon>
    </lineage>
</organism>
<comment type="caution">
    <text evidence="1">The sequence shown here is derived from an EMBL/GenBank/DDBJ whole genome shotgun (WGS) entry which is preliminary data.</text>
</comment>
<dbReference type="OrthoDB" id="6050629at2"/>
<proteinExistence type="predicted"/>
<dbReference type="AlphaFoldDB" id="A0A4S4A8C5"/>
<sequence>MSTAPLPIAAVVYPPTLDVGAVMRAAAAALASRGVAVGGVVTCDARDAPDESCEMELEDVSTGARFSITQNLGSGSEACRLDPGALARAAVAVRHAIEDGAELVLFNKFGAQEAGGSGLRAEMGLAAARGTPLLTTVAERFVPDWQTFTGGDSTLLPPDVDAVLAWWQAVSTARK</sequence>
<dbReference type="Pfam" id="PF10649">
    <property type="entry name" value="DUF2478"/>
    <property type="match status" value="1"/>
</dbReference>
<accession>A0A4S4A8C5</accession>
<dbReference type="Proteomes" id="UP000307956">
    <property type="component" value="Unassembled WGS sequence"/>
</dbReference>
<dbReference type="RefSeq" id="WP_136387074.1">
    <property type="nucleotide sequence ID" value="NZ_SSOD01000029.1"/>
</dbReference>
<evidence type="ECO:0000313" key="1">
    <source>
        <dbReference type="EMBL" id="THF54786.1"/>
    </source>
</evidence>
<gene>
    <name evidence="1" type="ORF">E6O51_21440</name>
</gene>
<reference evidence="1 2" key="1">
    <citation type="submission" date="2019-04" db="EMBL/GenBank/DDBJ databases">
        <title>Azoarcus rhizosphaerae sp. nov. isolated from rhizosphere of Ficus religiosa.</title>
        <authorList>
            <person name="Lin S.-Y."/>
            <person name="Hameed A."/>
            <person name="Hsu Y.-H."/>
            <person name="Young C.-C."/>
        </authorList>
    </citation>
    <scope>NUCLEOTIDE SEQUENCE [LARGE SCALE GENOMIC DNA]</scope>
    <source>
        <strain evidence="1 2">CC-YHH848</strain>
    </source>
</reference>